<organism evidence="1 2">
    <name type="scientific">Pseudomonas glycinae</name>
    <dbReference type="NCBI Taxonomy" id="1785145"/>
    <lineage>
        <taxon>Bacteria</taxon>
        <taxon>Pseudomonadati</taxon>
        <taxon>Pseudomonadota</taxon>
        <taxon>Gammaproteobacteria</taxon>
        <taxon>Pseudomonadales</taxon>
        <taxon>Pseudomonadaceae</taxon>
        <taxon>Pseudomonas</taxon>
    </lineage>
</organism>
<reference evidence="1" key="1">
    <citation type="submission" date="2017-12" db="EMBL/GenBank/DDBJ databases">
        <title>Pseudomonas sp. MS586 complete sequence.</title>
        <authorList>
            <person name="Lu S."/>
            <person name="Deng P."/>
        </authorList>
    </citation>
    <scope>NUCLEOTIDE SEQUENCE</scope>
    <source>
        <strain evidence="1">MS586</strain>
    </source>
</reference>
<evidence type="ECO:0000313" key="1">
    <source>
        <dbReference type="EMBL" id="AUG97617.1"/>
    </source>
</evidence>
<evidence type="ECO:0000313" key="2">
    <source>
        <dbReference type="Proteomes" id="UP000075187"/>
    </source>
</evidence>
<keyword evidence="2" id="KW-1185">Reference proteome</keyword>
<dbReference type="Proteomes" id="UP000075187">
    <property type="component" value="Chromosome"/>
</dbReference>
<dbReference type="EMBL" id="CP014205">
    <property type="protein sequence ID" value="AUG97617.1"/>
    <property type="molecule type" value="Genomic_DNA"/>
</dbReference>
<accession>A0ABN5FPN8</accession>
<name>A0ABN5FPN8_9PSED</name>
<proteinExistence type="predicted"/>
<sequence>MQEHRAAGQVITANLYVTTGTTCSYVRNCNLNDGLNDPIWHNGESAVQVVAIESRLSACWELNFRGH</sequence>
<protein>
    <submittedName>
        <fullName evidence="1">Uncharacterized protein</fullName>
    </submittedName>
</protein>
<gene>
    <name evidence="1" type="ORF">AWU82_29845</name>
</gene>
<dbReference type="RefSeq" id="WP_190241513.1">
    <property type="nucleotide sequence ID" value="NZ_CP014205.2"/>
</dbReference>